<evidence type="ECO:0000313" key="1">
    <source>
        <dbReference type="EMBL" id="KAH7373975.1"/>
    </source>
</evidence>
<dbReference type="EMBL" id="CM035422">
    <property type="protein sequence ID" value="KAH7373975.1"/>
    <property type="molecule type" value="Genomic_DNA"/>
</dbReference>
<dbReference type="AlphaFoldDB" id="A0A8T2T056"/>
<protein>
    <submittedName>
        <fullName evidence="1">Uncharacterized protein</fullName>
    </submittedName>
</protein>
<evidence type="ECO:0000313" key="2">
    <source>
        <dbReference type="Proteomes" id="UP000825935"/>
    </source>
</evidence>
<reference evidence="1" key="1">
    <citation type="submission" date="2021-08" db="EMBL/GenBank/DDBJ databases">
        <title>WGS assembly of Ceratopteris richardii.</title>
        <authorList>
            <person name="Marchant D.B."/>
            <person name="Chen G."/>
            <person name="Jenkins J."/>
            <person name="Shu S."/>
            <person name="Leebens-Mack J."/>
            <person name="Grimwood J."/>
            <person name="Schmutz J."/>
            <person name="Soltis P."/>
            <person name="Soltis D."/>
            <person name="Chen Z.-H."/>
        </authorList>
    </citation>
    <scope>NUCLEOTIDE SEQUENCE</scope>
    <source>
        <strain evidence="1">Whitten #5841</strain>
        <tissue evidence="1">Leaf</tissue>
    </source>
</reference>
<dbReference type="Proteomes" id="UP000825935">
    <property type="component" value="Chromosome 17"/>
</dbReference>
<comment type="caution">
    <text evidence="1">The sequence shown here is derived from an EMBL/GenBank/DDBJ whole genome shotgun (WGS) entry which is preliminary data.</text>
</comment>
<proteinExistence type="predicted"/>
<organism evidence="1 2">
    <name type="scientific">Ceratopteris richardii</name>
    <name type="common">Triangle waterfern</name>
    <dbReference type="NCBI Taxonomy" id="49495"/>
    <lineage>
        <taxon>Eukaryota</taxon>
        <taxon>Viridiplantae</taxon>
        <taxon>Streptophyta</taxon>
        <taxon>Embryophyta</taxon>
        <taxon>Tracheophyta</taxon>
        <taxon>Polypodiopsida</taxon>
        <taxon>Polypodiidae</taxon>
        <taxon>Polypodiales</taxon>
        <taxon>Pteridineae</taxon>
        <taxon>Pteridaceae</taxon>
        <taxon>Parkerioideae</taxon>
        <taxon>Ceratopteris</taxon>
    </lineage>
</organism>
<gene>
    <name evidence="1" type="ORF">KP509_17G081800</name>
</gene>
<accession>A0A8T2T056</accession>
<sequence length="117" mass="13503">MPLVIWRGKIQWKMPRQSRFGIFQGKRRTCIQEARKREGMHLEGVQIHSLGRRWPPLTSKEESCEKERARTKQKKGFLGFLEGVLGTRSLGLAGRRYRLASLSHGVFFSNSSDICDL</sequence>
<name>A0A8T2T056_CERRI</name>
<keyword evidence="2" id="KW-1185">Reference proteome</keyword>